<dbReference type="Pfam" id="PF07726">
    <property type="entry name" value="AAA_3"/>
    <property type="match status" value="1"/>
</dbReference>
<evidence type="ECO:0000256" key="2">
    <source>
        <dbReference type="ARBA" id="ARBA00022840"/>
    </source>
</evidence>
<dbReference type="RefSeq" id="WP_160954236.1">
    <property type="nucleotide sequence ID" value="NZ_WWEQ01000081.1"/>
</dbReference>
<dbReference type="InterPro" id="IPR003593">
    <property type="entry name" value="AAA+_ATPase"/>
</dbReference>
<feature type="compositionally biased region" description="Low complexity" evidence="4">
    <location>
        <begin position="62"/>
        <end position="72"/>
    </location>
</feature>
<dbReference type="InterPro" id="IPR041628">
    <property type="entry name" value="ChlI/MoxR_AAA_lid"/>
</dbReference>
<sequence length="415" mass="43500">MTQPTHTEPPESGRPQREAPAERRGRHAGPAAPAHPGYPASPDNAGSPGNPPAGPAGPVGPAGPFGAGAPAGAVPPPPQHAPRSGLEARLAGEHALELVDHDLREGFDAVRREVGRIVVGQTAALDGLLIALLCSGHVLLEGVPGVAKTLLVRTLSAALDLAHSRIQFTPDLMPADVTGSLVFDAAAGGFEFRAGPVFTHLLIADEINRTPPKTQSALLEAMEERRVSVDGEARALPDPFLVAATQNPLEYEGTYPLPEAQLDRFLFKLVMDPPDRAGELEILRRHAAGFDARELEAAGLTRLLDAQAVRAARARAGRIHAAPEVLGYLVDLVQATRAAPSLALGVSPRGATRLLGAARARAWLAGRAFITPDDVKALAPATFRHRVILRPEAQMDGIGADQVIAAVIDSTPVPR</sequence>
<dbReference type="Gene3D" id="1.10.8.80">
    <property type="entry name" value="Magnesium chelatase subunit I, C-Terminal domain"/>
    <property type="match status" value="1"/>
</dbReference>
<protein>
    <submittedName>
        <fullName evidence="6">AAA domain-containing protein</fullName>
    </submittedName>
</protein>
<comment type="caution">
    <text evidence="6">The sequence shown here is derived from an EMBL/GenBank/DDBJ whole genome shotgun (WGS) entry which is preliminary data.</text>
</comment>
<evidence type="ECO:0000313" key="7">
    <source>
        <dbReference type="Proteomes" id="UP000469215"/>
    </source>
</evidence>
<evidence type="ECO:0000313" key="6">
    <source>
        <dbReference type="EMBL" id="MYM20828.1"/>
    </source>
</evidence>
<dbReference type="SMART" id="SM00382">
    <property type="entry name" value="AAA"/>
    <property type="match status" value="1"/>
</dbReference>
<dbReference type="Pfam" id="PF17863">
    <property type="entry name" value="AAA_lid_2"/>
    <property type="match status" value="1"/>
</dbReference>
<dbReference type="PANTHER" id="PTHR42759:SF1">
    <property type="entry name" value="MAGNESIUM-CHELATASE SUBUNIT CHLD"/>
    <property type="match status" value="1"/>
</dbReference>
<dbReference type="Proteomes" id="UP000469215">
    <property type="component" value="Unassembled WGS sequence"/>
</dbReference>
<evidence type="ECO:0000256" key="4">
    <source>
        <dbReference type="SAM" id="MobiDB-lite"/>
    </source>
</evidence>
<feature type="region of interest" description="Disordered" evidence="4">
    <location>
        <begin position="1"/>
        <end position="86"/>
    </location>
</feature>
<feature type="domain" description="AAA+ ATPase" evidence="5">
    <location>
        <begin position="134"/>
        <end position="275"/>
    </location>
</feature>
<dbReference type="PANTHER" id="PTHR42759">
    <property type="entry name" value="MOXR FAMILY PROTEIN"/>
    <property type="match status" value="1"/>
</dbReference>
<organism evidence="6 7">
    <name type="scientific">Brevibacterium rongguiense</name>
    <dbReference type="NCBI Taxonomy" id="2695267"/>
    <lineage>
        <taxon>Bacteria</taxon>
        <taxon>Bacillati</taxon>
        <taxon>Actinomycetota</taxon>
        <taxon>Actinomycetes</taxon>
        <taxon>Micrococcales</taxon>
        <taxon>Brevibacteriaceae</taxon>
        <taxon>Brevibacterium</taxon>
    </lineage>
</organism>
<comment type="similarity">
    <text evidence="3">Belongs to the MoxR family.</text>
</comment>
<keyword evidence="1" id="KW-0547">Nucleotide-binding</keyword>
<dbReference type="EMBL" id="WWEQ01000081">
    <property type="protein sequence ID" value="MYM20828.1"/>
    <property type="molecule type" value="Genomic_DNA"/>
</dbReference>
<dbReference type="InterPro" id="IPR050764">
    <property type="entry name" value="CbbQ/NirQ/NorQ/GpvN"/>
</dbReference>
<evidence type="ECO:0000256" key="1">
    <source>
        <dbReference type="ARBA" id="ARBA00022741"/>
    </source>
</evidence>
<reference evidence="6 7" key="1">
    <citation type="submission" date="2020-01" db="EMBL/GenBank/DDBJ databases">
        <authorList>
            <person name="Deng T."/>
        </authorList>
    </citation>
    <scope>NUCLEOTIDE SEQUENCE [LARGE SCALE GENOMIC DNA]</scope>
    <source>
        <strain evidence="6 7">5221</strain>
    </source>
</reference>
<accession>A0A6N9H9U5</accession>
<evidence type="ECO:0000256" key="3">
    <source>
        <dbReference type="ARBA" id="ARBA00061607"/>
    </source>
</evidence>
<dbReference type="InterPro" id="IPR027417">
    <property type="entry name" value="P-loop_NTPase"/>
</dbReference>
<dbReference type="Gene3D" id="3.40.50.300">
    <property type="entry name" value="P-loop containing nucleotide triphosphate hydrolases"/>
    <property type="match status" value="1"/>
</dbReference>
<dbReference type="GO" id="GO:0005524">
    <property type="term" value="F:ATP binding"/>
    <property type="evidence" value="ECO:0007669"/>
    <property type="project" value="UniProtKB-KW"/>
</dbReference>
<keyword evidence="7" id="KW-1185">Reference proteome</keyword>
<feature type="compositionally biased region" description="Basic and acidic residues" evidence="4">
    <location>
        <begin position="8"/>
        <end position="23"/>
    </location>
</feature>
<keyword evidence="2" id="KW-0067">ATP-binding</keyword>
<dbReference type="GO" id="GO:0016887">
    <property type="term" value="F:ATP hydrolysis activity"/>
    <property type="evidence" value="ECO:0007669"/>
    <property type="project" value="InterPro"/>
</dbReference>
<dbReference type="AlphaFoldDB" id="A0A6N9H9U5"/>
<gene>
    <name evidence="6" type="ORF">GSY69_12860</name>
</gene>
<dbReference type="FunFam" id="3.40.50.300:FF:000640">
    <property type="entry name" value="MoxR family ATPase"/>
    <property type="match status" value="1"/>
</dbReference>
<name>A0A6N9H9U5_9MICO</name>
<dbReference type="SUPFAM" id="SSF52540">
    <property type="entry name" value="P-loop containing nucleoside triphosphate hydrolases"/>
    <property type="match status" value="1"/>
</dbReference>
<dbReference type="InterPro" id="IPR011703">
    <property type="entry name" value="ATPase_AAA-3"/>
</dbReference>
<evidence type="ECO:0000259" key="5">
    <source>
        <dbReference type="SMART" id="SM00382"/>
    </source>
</evidence>
<proteinExistence type="inferred from homology"/>